<evidence type="ECO:0000256" key="4">
    <source>
        <dbReference type="ARBA" id="ARBA00022679"/>
    </source>
</evidence>
<reference evidence="10 11" key="1">
    <citation type="submission" date="2018-05" db="EMBL/GenBank/DDBJ databases">
        <title>Genome of Sphingosinicella humi QZX222.</title>
        <authorList>
            <person name="Qiao Z."/>
            <person name="Wang G."/>
        </authorList>
    </citation>
    <scope>NUCLEOTIDE SEQUENCE [LARGE SCALE GENOMIC DNA]</scope>
    <source>
        <strain evidence="10 11">QZX222</strain>
    </source>
</reference>
<dbReference type="InterPro" id="IPR052162">
    <property type="entry name" value="Sensor_kinase/Photoreceptor"/>
</dbReference>
<evidence type="ECO:0000256" key="2">
    <source>
        <dbReference type="ARBA" id="ARBA00012438"/>
    </source>
</evidence>
<dbReference type="PROSITE" id="PS50113">
    <property type="entry name" value="PAC"/>
    <property type="match status" value="2"/>
</dbReference>
<dbReference type="InterPro" id="IPR000700">
    <property type="entry name" value="PAS-assoc_C"/>
</dbReference>
<accession>A0A2U2J178</accession>
<protein>
    <recommendedName>
        <fullName evidence="2">histidine kinase</fullName>
        <ecNumber evidence="2">2.7.13.3</ecNumber>
    </recommendedName>
</protein>
<evidence type="ECO:0000256" key="3">
    <source>
        <dbReference type="ARBA" id="ARBA00022553"/>
    </source>
</evidence>
<keyword evidence="4" id="KW-0808">Transferase</keyword>
<dbReference type="InterPro" id="IPR005467">
    <property type="entry name" value="His_kinase_dom"/>
</dbReference>
<dbReference type="PRINTS" id="PR00344">
    <property type="entry name" value="BCTRLSENSOR"/>
</dbReference>
<dbReference type="Gene3D" id="3.30.565.10">
    <property type="entry name" value="Histidine kinase-like ATPase, C-terminal domain"/>
    <property type="match status" value="1"/>
</dbReference>
<evidence type="ECO:0000313" key="11">
    <source>
        <dbReference type="Proteomes" id="UP000245916"/>
    </source>
</evidence>
<dbReference type="CDD" id="cd00130">
    <property type="entry name" value="PAS"/>
    <property type="match status" value="1"/>
</dbReference>
<dbReference type="Pfam" id="PF08447">
    <property type="entry name" value="PAS_3"/>
    <property type="match status" value="2"/>
</dbReference>
<feature type="domain" description="PAC" evidence="9">
    <location>
        <begin position="388"/>
        <end position="440"/>
    </location>
</feature>
<dbReference type="InterPro" id="IPR036890">
    <property type="entry name" value="HATPase_C_sf"/>
</dbReference>
<dbReference type="Pfam" id="PF00512">
    <property type="entry name" value="HisKA"/>
    <property type="match status" value="1"/>
</dbReference>
<dbReference type="Proteomes" id="UP000245916">
    <property type="component" value="Unassembled WGS sequence"/>
</dbReference>
<keyword evidence="5" id="KW-0418">Kinase</keyword>
<sequence>MNEPGFAILAPASDGALIEQVLCDGGHDCARIGPDALVDLVSRGRIGVLVVAETMLEAVDHVALRRAIEEQPTWSDLPILLLVNRNEAPRYAPLLDKLGQVRIVERPVEAFILERAATAALRSRNKQRGSHALLEQLEETQASYRHLSETLEQRIDERTRELEAAYDRLVREAEERRATEERLRESEELYRYTVELSQQLAWTAAPDGTILSISSRFADVTGIEVDPSAHDGWMKALHPDDIEMTLAHWRAGLASGEPSAIEFRMRVADGTYRTFRARAAPRRDEKGRILRWYGTAEDIEDQKRIDEERRAAEERYRLAAHAANDAIWELDLSRNQVHRAPSVDGFLGHPQVEATLPLAWWEEQLHPDDRERAASGLAAAIEGNASYWADSYRIRRADGDYAEVEDQGFIIRDKTGRAVRAVGAMTDITERRRAETELGRMQSDLIHVSRLSAMGAMASTLAHEINQPLTAITNYVRGSRRIIDTAPSERLPELKQALEAAEAGALRAGQIVRRLRELVARGNVSMRTEDLPRLIDEAGVLGFIDSQLLGISHRVDAVPAARWVYADRIQIQQVLINLIRNSVQAMKEQPTREIRISTALSSDDMVEVSVADTGIGLSPDIRDALFSPFRSTKAEGMGIGLSISRTIVEAHGGRIWAEDRKGGGTIFRFTLPRADEGIGEATDKGRAAEPEPADPL</sequence>
<proteinExistence type="predicted"/>
<comment type="caution">
    <text evidence="10">The sequence shown here is derived from an EMBL/GenBank/DDBJ whole genome shotgun (WGS) entry which is preliminary data.</text>
</comment>
<dbReference type="CDD" id="cd00082">
    <property type="entry name" value="HisKA"/>
    <property type="match status" value="1"/>
</dbReference>
<dbReference type="EMBL" id="QFFF01000001">
    <property type="protein sequence ID" value="PWG02083.1"/>
    <property type="molecule type" value="Genomic_DNA"/>
</dbReference>
<dbReference type="Gene3D" id="3.30.450.20">
    <property type="entry name" value="PAS domain"/>
    <property type="match status" value="2"/>
</dbReference>
<dbReference type="PANTHER" id="PTHR43304:SF1">
    <property type="entry name" value="PAC DOMAIN-CONTAINING PROTEIN"/>
    <property type="match status" value="1"/>
</dbReference>
<feature type="coiled-coil region" evidence="6">
    <location>
        <begin position="134"/>
        <end position="189"/>
    </location>
</feature>
<dbReference type="FunFam" id="3.30.450.20:FF:000099">
    <property type="entry name" value="Sensory box sensor histidine kinase"/>
    <property type="match status" value="1"/>
</dbReference>
<dbReference type="SUPFAM" id="SSF47384">
    <property type="entry name" value="Homodimeric domain of signal transducing histidine kinase"/>
    <property type="match status" value="1"/>
</dbReference>
<dbReference type="NCBIfam" id="TIGR00229">
    <property type="entry name" value="sensory_box"/>
    <property type="match status" value="2"/>
</dbReference>
<evidence type="ECO:0000256" key="6">
    <source>
        <dbReference type="SAM" id="Coils"/>
    </source>
</evidence>
<dbReference type="PROSITE" id="PS50112">
    <property type="entry name" value="PAS"/>
    <property type="match status" value="1"/>
</dbReference>
<dbReference type="InterPro" id="IPR004358">
    <property type="entry name" value="Sig_transdc_His_kin-like_C"/>
</dbReference>
<keyword evidence="3" id="KW-0597">Phosphoprotein</keyword>
<evidence type="ECO:0000259" key="9">
    <source>
        <dbReference type="PROSITE" id="PS50113"/>
    </source>
</evidence>
<evidence type="ECO:0000256" key="1">
    <source>
        <dbReference type="ARBA" id="ARBA00000085"/>
    </source>
</evidence>
<dbReference type="InterPro" id="IPR013655">
    <property type="entry name" value="PAS_fold_3"/>
</dbReference>
<gene>
    <name evidence="10" type="ORF">DF286_03780</name>
</gene>
<evidence type="ECO:0000313" key="10">
    <source>
        <dbReference type="EMBL" id="PWG02083.1"/>
    </source>
</evidence>
<dbReference type="InterPro" id="IPR035965">
    <property type="entry name" value="PAS-like_dom_sf"/>
</dbReference>
<dbReference type="SMART" id="SM00387">
    <property type="entry name" value="HATPase_c"/>
    <property type="match status" value="1"/>
</dbReference>
<dbReference type="EC" id="2.7.13.3" evidence="2"/>
<evidence type="ECO:0000256" key="5">
    <source>
        <dbReference type="ARBA" id="ARBA00022777"/>
    </source>
</evidence>
<name>A0A2U2J178_9SPHN</name>
<dbReference type="Pfam" id="PF02518">
    <property type="entry name" value="HATPase_c"/>
    <property type="match status" value="1"/>
</dbReference>
<evidence type="ECO:0000259" key="8">
    <source>
        <dbReference type="PROSITE" id="PS50112"/>
    </source>
</evidence>
<dbReference type="PANTHER" id="PTHR43304">
    <property type="entry name" value="PHYTOCHROME-LIKE PROTEIN CPH1"/>
    <property type="match status" value="1"/>
</dbReference>
<dbReference type="SMART" id="SM00388">
    <property type="entry name" value="HisKA"/>
    <property type="match status" value="1"/>
</dbReference>
<dbReference type="SUPFAM" id="SSF55785">
    <property type="entry name" value="PYP-like sensor domain (PAS domain)"/>
    <property type="match status" value="2"/>
</dbReference>
<feature type="domain" description="Histidine kinase" evidence="7">
    <location>
        <begin position="460"/>
        <end position="675"/>
    </location>
</feature>
<feature type="domain" description="PAC" evidence="9">
    <location>
        <begin position="259"/>
        <end position="311"/>
    </location>
</feature>
<dbReference type="InterPro" id="IPR001610">
    <property type="entry name" value="PAC"/>
</dbReference>
<dbReference type="SUPFAM" id="SSF55874">
    <property type="entry name" value="ATPase domain of HSP90 chaperone/DNA topoisomerase II/histidine kinase"/>
    <property type="match status" value="1"/>
</dbReference>
<keyword evidence="6" id="KW-0175">Coiled coil</keyword>
<evidence type="ECO:0000259" key="7">
    <source>
        <dbReference type="PROSITE" id="PS50109"/>
    </source>
</evidence>
<comment type="catalytic activity">
    <reaction evidence="1">
        <text>ATP + protein L-histidine = ADP + protein N-phospho-L-histidine.</text>
        <dbReference type="EC" id="2.7.13.3"/>
    </reaction>
</comment>
<dbReference type="Gene3D" id="6.10.250.2580">
    <property type="match status" value="1"/>
</dbReference>
<dbReference type="InterPro" id="IPR003661">
    <property type="entry name" value="HisK_dim/P_dom"/>
</dbReference>
<dbReference type="PROSITE" id="PS50109">
    <property type="entry name" value="HIS_KIN"/>
    <property type="match status" value="1"/>
</dbReference>
<dbReference type="InterPro" id="IPR000014">
    <property type="entry name" value="PAS"/>
</dbReference>
<dbReference type="Gene3D" id="1.10.287.130">
    <property type="match status" value="1"/>
</dbReference>
<organism evidence="10 11">
    <name type="scientific">Allosphingosinicella humi</name>
    <dbReference type="NCBI Taxonomy" id="2068657"/>
    <lineage>
        <taxon>Bacteria</taxon>
        <taxon>Pseudomonadati</taxon>
        <taxon>Pseudomonadota</taxon>
        <taxon>Alphaproteobacteria</taxon>
        <taxon>Sphingomonadales</taxon>
        <taxon>Sphingomonadaceae</taxon>
        <taxon>Allosphingosinicella</taxon>
    </lineage>
</organism>
<dbReference type="AlphaFoldDB" id="A0A2U2J178"/>
<dbReference type="SMART" id="SM00086">
    <property type="entry name" value="PAC"/>
    <property type="match status" value="2"/>
</dbReference>
<dbReference type="InterPro" id="IPR036097">
    <property type="entry name" value="HisK_dim/P_sf"/>
</dbReference>
<dbReference type="GO" id="GO:0000155">
    <property type="term" value="F:phosphorelay sensor kinase activity"/>
    <property type="evidence" value="ECO:0007669"/>
    <property type="project" value="InterPro"/>
</dbReference>
<keyword evidence="11" id="KW-1185">Reference proteome</keyword>
<feature type="domain" description="PAS" evidence="8">
    <location>
        <begin position="312"/>
        <end position="384"/>
    </location>
</feature>
<dbReference type="SMART" id="SM00091">
    <property type="entry name" value="PAS"/>
    <property type="match status" value="2"/>
</dbReference>
<dbReference type="InterPro" id="IPR003594">
    <property type="entry name" value="HATPase_dom"/>
</dbReference>